<organism evidence="11 12">
    <name type="scientific">Amnibacterium flavum</name>
    <dbReference type="NCBI Taxonomy" id="2173173"/>
    <lineage>
        <taxon>Bacteria</taxon>
        <taxon>Bacillati</taxon>
        <taxon>Actinomycetota</taxon>
        <taxon>Actinomycetes</taxon>
        <taxon>Micrococcales</taxon>
        <taxon>Microbacteriaceae</taxon>
        <taxon>Amnibacterium</taxon>
    </lineage>
</organism>
<evidence type="ECO:0000256" key="1">
    <source>
        <dbReference type="ARBA" id="ARBA00004141"/>
    </source>
</evidence>
<feature type="transmembrane region" description="Helical" evidence="10">
    <location>
        <begin position="75"/>
        <end position="100"/>
    </location>
</feature>
<evidence type="ECO:0000256" key="10">
    <source>
        <dbReference type="SAM" id="Phobius"/>
    </source>
</evidence>
<keyword evidence="2" id="KW-0813">Transport</keyword>
<dbReference type="RefSeq" id="WP_116756573.1">
    <property type="nucleotide sequence ID" value="NZ_JBHUEX010000001.1"/>
</dbReference>
<dbReference type="EMBL" id="QEOP01000002">
    <property type="protein sequence ID" value="PVZ94059.1"/>
    <property type="molecule type" value="Genomic_DNA"/>
</dbReference>
<comment type="caution">
    <text evidence="11">The sequence shown here is derived from an EMBL/GenBank/DDBJ whole genome shotgun (WGS) entry which is preliminary data.</text>
</comment>
<keyword evidence="3" id="KW-1003">Cell membrane</keyword>
<evidence type="ECO:0000313" key="11">
    <source>
        <dbReference type="EMBL" id="PVZ94059.1"/>
    </source>
</evidence>
<evidence type="ECO:0000313" key="12">
    <source>
        <dbReference type="Proteomes" id="UP000244893"/>
    </source>
</evidence>
<dbReference type="Proteomes" id="UP000244893">
    <property type="component" value="Unassembled WGS sequence"/>
</dbReference>
<evidence type="ECO:0000256" key="5">
    <source>
        <dbReference type="ARBA" id="ARBA00022605"/>
    </source>
</evidence>
<dbReference type="GO" id="GO:0009675">
    <property type="term" value="F:high-affinity sulfate:proton symporter activity"/>
    <property type="evidence" value="ECO:0007669"/>
    <property type="project" value="TreeGrafter"/>
</dbReference>
<sequence>MLREFWRGVGTFFRGFGTWVTSPRLMLLGAIPALIVGAVVLTVFILIVSNIEPIAVAITPFADDWSEPGLSLTRLAAGFAVVLALLLLSVATFTALTLAIGDPFYERIWLAVEAREGGFEPAEDLGFWASIRRGIGAGLRLLIPSIGVSLILFAVGLIPVVGGVLAVIGGGLLGGRLLVRELLGRPFDGRGLSPAQQKALRRGSRARTVGFGAIAYVLFLLPLGAVVAMPAAVAGSTLLAREILPPRQATPPQEGTNKPAP</sequence>
<dbReference type="GO" id="GO:0019344">
    <property type="term" value="P:cysteine biosynthetic process"/>
    <property type="evidence" value="ECO:0007669"/>
    <property type="project" value="TreeGrafter"/>
</dbReference>
<evidence type="ECO:0008006" key="13">
    <source>
        <dbReference type="Google" id="ProtNLM"/>
    </source>
</evidence>
<protein>
    <recommendedName>
        <fullName evidence="13">EI24 domain-containing protein</fullName>
    </recommendedName>
</protein>
<dbReference type="Pfam" id="PF07264">
    <property type="entry name" value="EI24"/>
    <property type="match status" value="1"/>
</dbReference>
<keyword evidence="5" id="KW-0028">Amino-acid biosynthesis</keyword>
<dbReference type="InterPro" id="IPR059112">
    <property type="entry name" value="CysZ/EI24"/>
</dbReference>
<evidence type="ECO:0000256" key="6">
    <source>
        <dbReference type="ARBA" id="ARBA00022692"/>
    </source>
</evidence>
<keyword evidence="12" id="KW-1185">Reference proteome</keyword>
<dbReference type="PANTHER" id="PTHR37468">
    <property type="entry name" value="SULFATE TRANSPORTER CYSZ"/>
    <property type="match status" value="1"/>
</dbReference>
<proteinExistence type="predicted"/>
<feature type="transmembrane region" description="Helical" evidence="10">
    <location>
        <begin position="25"/>
        <end position="48"/>
    </location>
</feature>
<name>A0A2V1HSN7_9MICO</name>
<feature type="transmembrane region" description="Helical" evidence="10">
    <location>
        <begin position="213"/>
        <end position="240"/>
    </location>
</feature>
<keyword evidence="8" id="KW-0764">Sulfate transport</keyword>
<evidence type="ECO:0000256" key="3">
    <source>
        <dbReference type="ARBA" id="ARBA00022475"/>
    </source>
</evidence>
<evidence type="ECO:0000256" key="8">
    <source>
        <dbReference type="ARBA" id="ARBA00023032"/>
    </source>
</evidence>
<keyword evidence="4" id="KW-0997">Cell inner membrane</keyword>
<feature type="transmembrane region" description="Helical" evidence="10">
    <location>
        <begin position="141"/>
        <end position="168"/>
    </location>
</feature>
<dbReference type="AlphaFoldDB" id="A0A2V1HSN7"/>
<evidence type="ECO:0000256" key="7">
    <source>
        <dbReference type="ARBA" id="ARBA00022989"/>
    </source>
</evidence>
<evidence type="ECO:0000256" key="2">
    <source>
        <dbReference type="ARBA" id="ARBA00022448"/>
    </source>
</evidence>
<keyword evidence="9 10" id="KW-0472">Membrane</keyword>
<evidence type="ECO:0000256" key="4">
    <source>
        <dbReference type="ARBA" id="ARBA00022519"/>
    </source>
</evidence>
<dbReference type="GO" id="GO:0005886">
    <property type="term" value="C:plasma membrane"/>
    <property type="evidence" value="ECO:0007669"/>
    <property type="project" value="TreeGrafter"/>
</dbReference>
<accession>A0A2V1HSN7</accession>
<keyword evidence="6 10" id="KW-0812">Transmembrane</keyword>
<keyword evidence="7 10" id="KW-1133">Transmembrane helix</keyword>
<comment type="subcellular location">
    <subcellularLocation>
        <location evidence="1">Membrane</location>
        <topology evidence="1">Multi-pass membrane protein</topology>
    </subcellularLocation>
</comment>
<gene>
    <name evidence="11" type="ORF">DDQ50_09915</name>
</gene>
<dbReference type="InterPro" id="IPR050480">
    <property type="entry name" value="CysZ-like"/>
</dbReference>
<evidence type="ECO:0000256" key="9">
    <source>
        <dbReference type="ARBA" id="ARBA00023136"/>
    </source>
</evidence>
<dbReference type="GO" id="GO:0000103">
    <property type="term" value="P:sulfate assimilation"/>
    <property type="evidence" value="ECO:0007669"/>
    <property type="project" value="TreeGrafter"/>
</dbReference>
<dbReference type="PANTHER" id="PTHR37468:SF1">
    <property type="entry name" value="SULFATE TRANSPORTER CYSZ"/>
    <property type="match status" value="1"/>
</dbReference>
<reference evidence="11 12" key="1">
    <citation type="submission" date="2018-05" db="EMBL/GenBank/DDBJ databases">
        <title>Amnibacterium sp. M8JJ-5, whole genome shotgun sequence.</title>
        <authorList>
            <person name="Tuo L."/>
        </authorList>
    </citation>
    <scope>NUCLEOTIDE SEQUENCE [LARGE SCALE GENOMIC DNA]</scope>
    <source>
        <strain evidence="11 12">M8JJ-5</strain>
    </source>
</reference>
<dbReference type="OrthoDB" id="3375053at2"/>